<name>A0A9J6RPB2_9GAMM</name>
<accession>A0A9J6RPB2</accession>
<comment type="caution">
    <text evidence="2">The sequence shown here is derived from an EMBL/GenBank/DDBJ whole genome shotgun (WGS) entry which is preliminary data.</text>
</comment>
<dbReference type="Proteomes" id="UP001069090">
    <property type="component" value="Unassembled WGS sequence"/>
</dbReference>
<dbReference type="SUPFAM" id="SSF51206">
    <property type="entry name" value="cAMP-binding domain-like"/>
    <property type="match status" value="1"/>
</dbReference>
<proteinExistence type="predicted"/>
<dbReference type="InterPro" id="IPR000595">
    <property type="entry name" value="cNMP-bd_dom"/>
</dbReference>
<reference evidence="2 3" key="1">
    <citation type="submission" date="2022-12" db="EMBL/GenBank/DDBJ databases">
        <title>Dasania phycosphaerae sp. nov., isolated from particulate material of the south coast of Korea.</title>
        <authorList>
            <person name="Jiang Y."/>
        </authorList>
    </citation>
    <scope>NUCLEOTIDE SEQUENCE [LARGE SCALE GENOMIC DNA]</scope>
    <source>
        <strain evidence="2 3">GY-19</strain>
    </source>
</reference>
<evidence type="ECO:0000313" key="2">
    <source>
        <dbReference type="EMBL" id="MCZ0865861.1"/>
    </source>
</evidence>
<evidence type="ECO:0000259" key="1">
    <source>
        <dbReference type="Pfam" id="PF00027"/>
    </source>
</evidence>
<dbReference type="CDD" id="cd00038">
    <property type="entry name" value="CAP_ED"/>
    <property type="match status" value="1"/>
</dbReference>
<dbReference type="Gene3D" id="2.60.120.10">
    <property type="entry name" value="Jelly Rolls"/>
    <property type="match status" value="1"/>
</dbReference>
<keyword evidence="3" id="KW-1185">Reference proteome</keyword>
<feature type="domain" description="Cyclic nucleotide-binding" evidence="1">
    <location>
        <begin position="31"/>
        <end position="114"/>
    </location>
</feature>
<dbReference type="InterPro" id="IPR014710">
    <property type="entry name" value="RmlC-like_jellyroll"/>
</dbReference>
<dbReference type="RefSeq" id="WP_258332007.1">
    <property type="nucleotide sequence ID" value="NZ_JAPTGG010000009.1"/>
</dbReference>
<dbReference type="InterPro" id="IPR018490">
    <property type="entry name" value="cNMP-bd_dom_sf"/>
</dbReference>
<dbReference type="EMBL" id="JAPTGG010000009">
    <property type="protein sequence ID" value="MCZ0865861.1"/>
    <property type="molecule type" value="Genomic_DNA"/>
</dbReference>
<dbReference type="PANTHER" id="PTHR24567:SF76">
    <property type="entry name" value="CYCLIC NUCLEOTIDE-BINDING DOMAIN PROTEIN"/>
    <property type="match status" value="1"/>
</dbReference>
<dbReference type="AlphaFoldDB" id="A0A9J6RPB2"/>
<dbReference type="GO" id="GO:0003700">
    <property type="term" value="F:DNA-binding transcription factor activity"/>
    <property type="evidence" value="ECO:0007669"/>
    <property type="project" value="TreeGrafter"/>
</dbReference>
<dbReference type="Pfam" id="PF00027">
    <property type="entry name" value="cNMP_binding"/>
    <property type="match status" value="1"/>
</dbReference>
<evidence type="ECO:0000313" key="3">
    <source>
        <dbReference type="Proteomes" id="UP001069090"/>
    </source>
</evidence>
<protein>
    <submittedName>
        <fullName evidence="2">Crp/Fnr family transcriptional regulator</fullName>
    </submittedName>
</protein>
<dbReference type="InterPro" id="IPR050397">
    <property type="entry name" value="Env_Response_Regulators"/>
</dbReference>
<dbReference type="GO" id="GO:0005829">
    <property type="term" value="C:cytosol"/>
    <property type="evidence" value="ECO:0007669"/>
    <property type="project" value="TreeGrafter"/>
</dbReference>
<sequence length="187" mass="22062">MNKDYIALLQQQGFNDQQAQLYGQYAEAIALAPKTLLCKQQQAIEYAYYIVSGLCQAYYLTDEGKTFSKEFYWQGDFIVGFESLLTQQPSPYMVATLTHCQLLRVPIKQVQQWREQAHPFYQKLIENQLLYKEGKERYMLLHSPEQRYKLFSENYPELEQQLTDYQVASYIGITPISLSRIKKRLRS</sequence>
<dbReference type="PANTHER" id="PTHR24567">
    <property type="entry name" value="CRP FAMILY TRANSCRIPTIONAL REGULATORY PROTEIN"/>
    <property type="match status" value="1"/>
</dbReference>
<organism evidence="2 3">
    <name type="scientific">Dasania phycosphaerae</name>
    <dbReference type="NCBI Taxonomy" id="2950436"/>
    <lineage>
        <taxon>Bacteria</taxon>
        <taxon>Pseudomonadati</taxon>
        <taxon>Pseudomonadota</taxon>
        <taxon>Gammaproteobacteria</taxon>
        <taxon>Cellvibrionales</taxon>
        <taxon>Spongiibacteraceae</taxon>
        <taxon>Dasania</taxon>
    </lineage>
</organism>
<gene>
    <name evidence="2" type="ORF">O0V09_11650</name>
</gene>